<keyword evidence="4" id="KW-1185">Reference proteome</keyword>
<dbReference type="Pfam" id="PF00646">
    <property type="entry name" value="F-box"/>
    <property type="match status" value="1"/>
</dbReference>
<dbReference type="EMBL" id="BPQB01000033">
    <property type="protein sequence ID" value="GJE93534.1"/>
    <property type="molecule type" value="Genomic_DNA"/>
</dbReference>
<feature type="region of interest" description="Disordered" evidence="1">
    <location>
        <begin position="1"/>
        <end position="21"/>
    </location>
</feature>
<reference evidence="3 4" key="1">
    <citation type="submission" date="2021-08" db="EMBL/GenBank/DDBJ databases">
        <title>Draft Genome Sequence of Phanerochaete sordida strain YK-624.</title>
        <authorList>
            <person name="Mori T."/>
            <person name="Dohra H."/>
            <person name="Suzuki T."/>
            <person name="Kawagishi H."/>
            <person name="Hirai H."/>
        </authorList>
    </citation>
    <scope>NUCLEOTIDE SEQUENCE [LARGE SCALE GENOMIC DNA]</scope>
    <source>
        <strain evidence="3 4">YK-624</strain>
    </source>
</reference>
<comment type="caution">
    <text evidence="3">The sequence shown here is derived from an EMBL/GenBank/DDBJ whole genome shotgun (WGS) entry which is preliminary data.</text>
</comment>
<dbReference type="Proteomes" id="UP000703269">
    <property type="component" value="Unassembled WGS sequence"/>
</dbReference>
<evidence type="ECO:0000259" key="2">
    <source>
        <dbReference type="PROSITE" id="PS50181"/>
    </source>
</evidence>
<dbReference type="InterPro" id="IPR001810">
    <property type="entry name" value="F-box_dom"/>
</dbReference>
<feature type="domain" description="F-box" evidence="2">
    <location>
        <begin position="27"/>
        <end position="76"/>
    </location>
</feature>
<protein>
    <submittedName>
        <fullName evidence="3">F-box protein</fullName>
    </submittedName>
</protein>
<accession>A0A9P3LGD6</accession>
<dbReference type="SMART" id="SM00256">
    <property type="entry name" value="FBOX"/>
    <property type="match status" value="1"/>
</dbReference>
<proteinExistence type="predicted"/>
<dbReference type="PROSITE" id="PS50181">
    <property type="entry name" value="FBOX"/>
    <property type="match status" value="1"/>
</dbReference>
<dbReference type="SUPFAM" id="SSF81383">
    <property type="entry name" value="F-box domain"/>
    <property type="match status" value="1"/>
</dbReference>
<dbReference type="InterPro" id="IPR036047">
    <property type="entry name" value="F-box-like_dom_sf"/>
</dbReference>
<dbReference type="AlphaFoldDB" id="A0A9P3LGD6"/>
<sequence>MPPRKKQKEDGVAKPKRATRRGNTGKLARLLEMPVDIWFEIVSHLTPKELLHLTWTSRHFREMFMDKRQKHLWAAARYNARVPDPPPHISEPFLAAVLYSSFCQACGNRGQKYDLGLVQRFCGGCWKLNMKLGFVCQREYDFKWDDPFLQYVPSSKTRSPSSNESGEQNEEYGEYFVPEFEWMLERYRHYEETGKKEKLKAFVEERKLHVKTMREFTKGLRHWEAYKKNAKQALEDAMEDGVKRKLIEMGYKETDIPAFQYGGNPRWCEWREIVRQPRDLTDRIWKNMMPRLLELLEEEQPYQEEREREDRRREREEETCIAYRELLPNAPVEDGPFPRVSAALRLPEIHRLMREDDARIPMTEERLRTALPALRSAAREQKAKLVELAWAHFAALSQPEGAAPGAESAGAEPAVMKLKGVPEDIEHGSEAILELATALFRCHLCFNYRDQRLPGVGDAMYSITELAKHVHTDHAREVSFPGKSEVDSAVARKVLHALGLPEDIRHAELTGKIVCKCATFKHPSTFAELVTHIMRENSAYHAAVYCRSASACPAHEVIIHDHDLDNDPSFLRLLSDANFEPPPLAPDEGRLAAVWSAKFPDKEVICTVCYLCSKIPYNSEFWRRPEHKNSCLYVPRAVHMEPEELARHVRTKHSRKARPEDAMEAPDKVSWNAAILW</sequence>
<organism evidence="3 4">
    <name type="scientific">Phanerochaete sordida</name>
    <dbReference type="NCBI Taxonomy" id="48140"/>
    <lineage>
        <taxon>Eukaryota</taxon>
        <taxon>Fungi</taxon>
        <taxon>Dikarya</taxon>
        <taxon>Basidiomycota</taxon>
        <taxon>Agaricomycotina</taxon>
        <taxon>Agaricomycetes</taxon>
        <taxon>Polyporales</taxon>
        <taxon>Phanerochaetaceae</taxon>
        <taxon>Phanerochaete</taxon>
    </lineage>
</organism>
<evidence type="ECO:0000256" key="1">
    <source>
        <dbReference type="SAM" id="MobiDB-lite"/>
    </source>
</evidence>
<dbReference type="OrthoDB" id="3260441at2759"/>
<evidence type="ECO:0000313" key="3">
    <source>
        <dbReference type="EMBL" id="GJE93534.1"/>
    </source>
</evidence>
<name>A0A9P3LGD6_9APHY</name>
<evidence type="ECO:0000313" key="4">
    <source>
        <dbReference type="Proteomes" id="UP000703269"/>
    </source>
</evidence>
<gene>
    <name evidence="3" type="ORF">PsYK624_096930</name>
</gene>